<dbReference type="Gene3D" id="3.30.40.10">
    <property type="entry name" value="Zinc/RING finger domain, C3HC4 (zinc finger)"/>
    <property type="match status" value="1"/>
</dbReference>
<dbReference type="InterPro" id="IPR013083">
    <property type="entry name" value="Znf_RING/FYVE/PHD"/>
</dbReference>
<dbReference type="GO" id="GO:0008270">
    <property type="term" value="F:zinc ion binding"/>
    <property type="evidence" value="ECO:0007669"/>
    <property type="project" value="UniProtKB-KW"/>
</dbReference>
<feature type="repeat" description="ANK" evidence="6">
    <location>
        <begin position="828"/>
        <end position="860"/>
    </location>
</feature>
<feature type="repeat" description="ANK" evidence="6">
    <location>
        <begin position="263"/>
        <end position="295"/>
    </location>
</feature>
<dbReference type="SUPFAM" id="SSF57903">
    <property type="entry name" value="FYVE/PHD zinc finger"/>
    <property type="match status" value="1"/>
</dbReference>
<dbReference type="SMART" id="SM00248">
    <property type="entry name" value="ANK"/>
    <property type="match status" value="16"/>
</dbReference>
<evidence type="ECO:0000256" key="5">
    <source>
        <dbReference type="ARBA" id="ARBA00023043"/>
    </source>
</evidence>
<feature type="domain" description="BTB" evidence="9">
    <location>
        <begin position="69"/>
        <end position="132"/>
    </location>
</feature>
<dbReference type="SMART" id="SM00064">
    <property type="entry name" value="FYVE"/>
    <property type="match status" value="1"/>
</dbReference>
<evidence type="ECO:0000259" key="9">
    <source>
        <dbReference type="PROSITE" id="PS50097"/>
    </source>
</evidence>
<evidence type="ECO:0000256" key="6">
    <source>
        <dbReference type="PROSITE-ProRule" id="PRU00023"/>
    </source>
</evidence>
<evidence type="ECO:0000256" key="1">
    <source>
        <dbReference type="ARBA" id="ARBA00022723"/>
    </source>
</evidence>
<evidence type="ECO:0000259" key="10">
    <source>
        <dbReference type="PROSITE" id="PS50178"/>
    </source>
</evidence>
<keyword evidence="3 7" id="KW-0863">Zinc-finger</keyword>
<keyword evidence="5 6" id="KW-0040">ANK repeat</keyword>
<feature type="repeat" description="ANK" evidence="6">
    <location>
        <begin position="544"/>
        <end position="576"/>
    </location>
</feature>
<evidence type="ECO:0000313" key="12">
    <source>
        <dbReference type="Proteomes" id="UP000683360"/>
    </source>
</evidence>
<dbReference type="InterPro" id="IPR000306">
    <property type="entry name" value="Znf_FYVE"/>
</dbReference>
<feature type="repeat" description="ANK" evidence="6">
    <location>
        <begin position="795"/>
        <end position="827"/>
    </location>
</feature>
<keyword evidence="4" id="KW-0862">Zinc</keyword>
<dbReference type="OrthoDB" id="2306477at2759"/>
<dbReference type="PROSITE" id="PS50178">
    <property type="entry name" value="ZF_FYVE"/>
    <property type="match status" value="1"/>
</dbReference>
<gene>
    <name evidence="11" type="ORF">MEDL_43681</name>
</gene>
<feature type="repeat" description="ANK" evidence="6">
    <location>
        <begin position="432"/>
        <end position="464"/>
    </location>
</feature>
<dbReference type="InterPro" id="IPR011011">
    <property type="entry name" value="Znf_FYVE_PHD"/>
</dbReference>
<accession>A0A8S3TAP6</accession>
<dbReference type="PROSITE" id="PS50097">
    <property type="entry name" value="BTB"/>
    <property type="match status" value="1"/>
</dbReference>
<name>A0A8S3TAP6_MYTED</name>
<dbReference type="Gene3D" id="1.25.40.20">
    <property type="entry name" value="Ankyrin repeat-containing domain"/>
    <property type="match status" value="7"/>
</dbReference>
<dbReference type="Pfam" id="PF12796">
    <property type="entry name" value="Ank_2"/>
    <property type="match status" value="4"/>
</dbReference>
<feature type="repeat" description="ANK" evidence="6">
    <location>
        <begin position="376"/>
        <end position="408"/>
    </location>
</feature>
<dbReference type="Proteomes" id="UP000683360">
    <property type="component" value="Unassembled WGS sequence"/>
</dbReference>
<dbReference type="Gene3D" id="3.30.710.10">
    <property type="entry name" value="Potassium Channel Kv1.1, Chain A"/>
    <property type="match status" value="1"/>
</dbReference>
<dbReference type="AlphaFoldDB" id="A0A8S3TAP6"/>
<proteinExistence type="predicted"/>
<evidence type="ECO:0000256" key="4">
    <source>
        <dbReference type="ARBA" id="ARBA00022833"/>
    </source>
</evidence>
<keyword evidence="12" id="KW-1185">Reference proteome</keyword>
<dbReference type="InterPro" id="IPR049765">
    <property type="entry name" value="ANFY1_BTB_POZ"/>
</dbReference>
<dbReference type="SUPFAM" id="SSF48403">
    <property type="entry name" value="Ankyrin repeat"/>
    <property type="match status" value="3"/>
</dbReference>
<evidence type="ECO:0000256" key="7">
    <source>
        <dbReference type="PROSITE-ProRule" id="PRU00091"/>
    </source>
</evidence>
<dbReference type="FunFam" id="3.30.40.10:FF:000104">
    <property type="entry name" value="Ankyrin repeat and FYVE domain-containing 1"/>
    <property type="match status" value="1"/>
</dbReference>
<dbReference type="SUPFAM" id="SSF54695">
    <property type="entry name" value="POZ domain"/>
    <property type="match status" value="1"/>
</dbReference>
<dbReference type="InterPro" id="IPR036770">
    <property type="entry name" value="Ankyrin_rpt-contain_sf"/>
</dbReference>
<keyword evidence="2" id="KW-0677">Repeat</keyword>
<feature type="repeat" description="ANK" evidence="6">
    <location>
        <begin position="659"/>
        <end position="691"/>
    </location>
</feature>
<dbReference type="CDD" id="cd18501">
    <property type="entry name" value="BACK_ANKFY1_Rank5"/>
    <property type="match status" value="1"/>
</dbReference>
<organism evidence="11 12">
    <name type="scientific">Mytilus edulis</name>
    <name type="common">Blue mussel</name>
    <dbReference type="NCBI Taxonomy" id="6550"/>
    <lineage>
        <taxon>Eukaryota</taxon>
        <taxon>Metazoa</taxon>
        <taxon>Spiralia</taxon>
        <taxon>Lophotrochozoa</taxon>
        <taxon>Mollusca</taxon>
        <taxon>Bivalvia</taxon>
        <taxon>Autobranchia</taxon>
        <taxon>Pteriomorphia</taxon>
        <taxon>Mytilida</taxon>
        <taxon>Mytiloidea</taxon>
        <taxon>Mytilidae</taxon>
        <taxon>Mytilinae</taxon>
        <taxon>Mytilus</taxon>
    </lineage>
</organism>
<evidence type="ECO:0000256" key="8">
    <source>
        <dbReference type="SAM" id="Coils"/>
    </source>
</evidence>
<evidence type="ECO:0000313" key="11">
    <source>
        <dbReference type="EMBL" id="CAG2230838.1"/>
    </source>
</evidence>
<feature type="domain" description="FYVE-type" evidence="10">
    <location>
        <begin position="994"/>
        <end position="1054"/>
    </location>
</feature>
<dbReference type="Pfam" id="PF13637">
    <property type="entry name" value="Ank_4"/>
    <property type="match status" value="1"/>
</dbReference>
<feature type="coiled-coil region" evidence="8">
    <location>
        <begin position="7"/>
        <end position="41"/>
    </location>
</feature>
<dbReference type="InterPro" id="IPR051165">
    <property type="entry name" value="Multifunctional_ANK_Repeat"/>
</dbReference>
<dbReference type="InterPro" id="IPR049764">
    <property type="entry name" value="ANFY1_FYVE"/>
</dbReference>
<dbReference type="InterPro" id="IPR002110">
    <property type="entry name" value="Ankyrin_rpt"/>
</dbReference>
<keyword evidence="8" id="KW-0175">Coiled coil</keyword>
<dbReference type="Pfam" id="PF01363">
    <property type="entry name" value="FYVE"/>
    <property type="match status" value="1"/>
</dbReference>
<dbReference type="InterPro" id="IPR000210">
    <property type="entry name" value="BTB/POZ_dom"/>
</dbReference>
<dbReference type="CDD" id="cd15728">
    <property type="entry name" value="FYVE_ANFY1"/>
    <property type="match status" value="1"/>
</dbReference>
<dbReference type="CDD" id="cd18303">
    <property type="entry name" value="BTB_POZ_Rank-5"/>
    <property type="match status" value="1"/>
</dbReference>
<dbReference type="PROSITE" id="PS50297">
    <property type="entry name" value="ANK_REP_REGION"/>
    <property type="match status" value="2"/>
</dbReference>
<keyword evidence="1" id="KW-0479">Metal-binding</keyword>
<dbReference type="InterPro" id="IPR011333">
    <property type="entry name" value="SKP1/BTB/POZ_sf"/>
</dbReference>
<dbReference type="PANTHER" id="PTHR24123">
    <property type="entry name" value="ANKYRIN REPEAT-CONTAINING"/>
    <property type="match status" value="1"/>
</dbReference>
<reference evidence="11" key="1">
    <citation type="submission" date="2021-03" db="EMBL/GenBank/DDBJ databases">
        <authorList>
            <person name="Bekaert M."/>
        </authorList>
    </citation>
    <scope>NUCLEOTIDE SEQUENCE</scope>
</reference>
<sequence length="1059" mass="117616">MSFDGEVVKLQNHLSLLREEYVKLQNRLAQVEKKYQIAVASSGQSGSDDNFVARLLKTVAELFNKELYSDITIHLQGSQQIYGHRFVLAARSDYWGLPDLSSVKELDLTDIKYEVANALMKWVYTDEIDIKTDDVFLLELLRVATRFKLKVLQERCENGLMSFVNMKNCIRFYQTAEEISAELLKQHCSELISNHWGDICFQNDFTSDDFETMPAPLLYSMFKAKTEFPLHTAIRAKREDVVFLYLMEFDSQLSNKLNEVDGKGDLPLDLALHSRQESIAQTLIKHRVDVNRRDNSGKCLLHKAIKRGDVEYLEFCSLFSYLLNLKYLFSQDSVQLNHSQMVAEKEGDVEEVYGESSIAAQLLRKGSSADAVEPETGDVLLHLATRCGNERAGIFLAKNGAKLNLTNNKGETGLHLASTEQLTFDGELPPVSQQTPLHLALVHRHSDIVEIFLQHKVKAAHSEDGIKILPNFNLKDSDGQTVLGLALWSNLHSEAARLLGAGANINEKNSDGLTLLHQAIEKQDTASALFLIEHQADLGVVTPDGEIPLQHAIKRHLPVVVDILCKRGANMNLPDKEDNCPLWNALDSGQHDIAQILVKHGCDLDLWSAGPGGCRQTLLHRALDENNESVACFLIKSGCDKNSPRKPGPNGEGEEDAKELSSPLHLACCWGLETVVQCLIEHDAEVNVKDADSKRPVHVAIENQHTVIISLLLAHPSLDLTVRDKNGFTPFAAAMTTKNNKAAQAILNREPTAAEQVDNRGRNFLHIAIQKTDIESVLFLISINVNVNSPVQDSKQLMPLHLAVMHGSEIIVRNLLLAGADVNARNKQRMTCLHLAAADNHASICSVLLDNRIEFDALDENNNNALHIAVQQGHLQATRVLLTESQINAEAVNAKGQMPIHVLCQYGRDNAAAIFELFKESMPDYPIDAVDSEANTGLLLAYVNGNGNLCRALVRAGAKLGTMNRQGLNIFNAPVATKQLLFKLLDMLSKEPAWSEGEICLECCVKFGIKTRKHHCRHCGRLLCAKCSSKDMPIVKYNQQKPVRVCDVCFDVLSLGGVF</sequence>
<comment type="caution">
    <text evidence="11">The sequence shown here is derived from an EMBL/GenBank/DDBJ whole genome shotgun (WGS) entry which is preliminary data.</text>
</comment>
<dbReference type="PANTHER" id="PTHR24123:SF33">
    <property type="entry name" value="PROTEIN HOS4"/>
    <property type="match status" value="1"/>
</dbReference>
<dbReference type="InterPro" id="IPR017455">
    <property type="entry name" value="Znf_FYVE-rel"/>
</dbReference>
<dbReference type="InterPro" id="IPR049763">
    <property type="entry name" value="ANKFY1_BACK"/>
</dbReference>
<protein>
    <submittedName>
        <fullName evidence="11">ANKFY1</fullName>
    </submittedName>
</protein>
<evidence type="ECO:0000256" key="3">
    <source>
        <dbReference type="ARBA" id="ARBA00022771"/>
    </source>
</evidence>
<dbReference type="EMBL" id="CAJPWZ010002106">
    <property type="protein sequence ID" value="CAG2230838.1"/>
    <property type="molecule type" value="Genomic_DNA"/>
</dbReference>
<dbReference type="Pfam" id="PF00651">
    <property type="entry name" value="BTB"/>
    <property type="match status" value="1"/>
</dbReference>
<dbReference type="SMART" id="SM00225">
    <property type="entry name" value="BTB"/>
    <property type="match status" value="1"/>
</dbReference>
<evidence type="ECO:0000256" key="2">
    <source>
        <dbReference type="ARBA" id="ARBA00022737"/>
    </source>
</evidence>
<dbReference type="PROSITE" id="PS50088">
    <property type="entry name" value="ANK_REPEAT"/>
    <property type="match status" value="7"/>
</dbReference>